<proteinExistence type="predicted"/>
<feature type="non-terminal residue" evidence="1">
    <location>
        <position position="41"/>
    </location>
</feature>
<comment type="caution">
    <text evidence="1">The sequence shown here is derived from an EMBL/GenBank/DDBJ whole genome shotgun (WGS) entry which is preliminary data.</text>
</comment>
<gene>
    <name evidence="1" type="ORF">GMARGA_LOCUS45375</name>
</gene>
<dbReference type="Proteomes" id="UP000789901">
    <property type="component" value="Unassembled WGS sequence"/>
</dbReference>
<sequence length="41" mass="4572">ASDLLLNASDLIPNKRNKKFNASEDNELKKSNLPKISVENC</sequence>
<reference evidence="1 2" key="1">
    <citation type="submission" date="2021-06" db="EMBL/GenBank/DDBJ databases">
        <authorList>
            <person name="Kallberg Y."/>
            <person name="Tangrot J."/>
            <person name="Rosling A."/>
        </authorList>
    </citation>
    <scope>NUCLEOTIDE SEQUENCE [LARGE SCALE GENOMIC DNA]</scope>
    <source>
        <strain evidence="1 2">120-4 pot B 10/14</strain>
    </source>
</reference>
<organism evidence="1 2">
    <name type="scientific">Gigaspora margarita</name>
    <dbReference type="NCBI Taxonomy" id="4874"/>
    <lineage>
        <taxon>Eukaryota</taxon>
        <taxon>Fungi</taxon>
        <taxon>Fungi incertae sedis</taxon>
        <taxon>Mucoromycota</taxon>
        <taxon>Glomeromycotina</taxon>
        <taxon>Glomeromycetes</taxon>
        <taxon>Diversisporales</taxon>
        <taxon>Gigasporaceae</taxon>
        <taxon>Gigaspora</taxon>
    </lineage>
</organism>
<evidence type="ECO:0000313" key="1">
    <source>
        <dbReference type="EMBL" id="CAG8856554.1"/>
    </source>
</evidence>
<evidence type="ECO:0000313" key="2">
    <source>
        <dbReference type="Proteomes" id="UP000789901"/>
    </source>
</evidence>
<feature type="non-terminal residue" evidence="1">
    <location>
        <position position="1"/>
    </location>
</feature>
<accession>A0ABN7XR81</accession>
<name>A0ABN7XR81_GIGMA</name>
<keyword evidence="2" id="KW-1185">Reference proteome</keyword>
<protein>
    <submittedName>
        <fullName evidence="1">1011_t:CDS:1</fullName>
    </submittedName>
</protein>
<dbReference type="EMBL" id="CAJVQB010161264">
    <property type="protein sequence ID" value="CAG8856554.1"/>
    <property type="molecule type" value="Genomic_DNA"/>
</dbReference>